<gene>
    <name evidence="2" type="primary">catD_1</name>
    <name evidence="2" type="ORF">IMCC3135_13270</name>
</gene>
<dbReference type="GO" id="GO:0046464">
    <property type="term" value="P:acylglycerol catabolic process"/>
    <property type="evidence" value="ECO:0007669"/>
    <property type="project" value="TreeGrafter"/>
</dbReference>
<sequence length="258" mass="27611">MTTINLHSQVSGLSDGPGLLLSNSLSTTVNMWNPLLPALEKHFKVVRYDTRGHGKSPAPAAPYSFDDLVNDAFAVMDQHGLETASIMGCSLGSMTALGMGLSRPERIERIVCTAARADSPAPFKQSWDDRIAVLDKNDISALWEGSLANWLTPAFREAQPDSVEQLRNDFLLTNPEGFRGCAAALKGLDYLKDLGTMKVPVLFVAGSEDKGAAPQTMQEMADATLDGKFALVPECGHIVAVNNTSGLESAISDFLGLS</sequence>
<dbReference type="EMBL" id="CP018632">
    <property type="protein sequence ID" value="ASJ72739.1"/>
    <property type="molecule type" value="Genomic_DNA"/>
</dbReference>
<dbReference type="PANTHER" id="PTHR43798">
    <property type="entry name" value="MONOACYLGLYCEROL LIPASE"/>
    <property type="match status" value="1"/>
</dbReference>
<name>A0A2Z2NND4_9GAMM</name>
<dbReference type="PRINTS" id="PR00111">
    <property type="entry name" value="ABHYDROLASE"/>
</dbReference>
<dbReference type="GO" id="GO:0016020">
    <property type="term" value="C:membrane"/>
    <property type="evidence" value="ECO:0007669"/>
    <property type="project" value="TreeGrafter"/>
</dbReference>
<keyword evidence="2" id="KW-0378">Hydrolase</keyword>
<protein>
    <submittedName>
        <fullName evidence="2">3-oxoadipate enol-lactonase 2</fullName>
        <ecNumber evidence="2">3.1.1.24</ecNumber>
    </submittedName>
</protein>
<dbReference type="GO" id="GO:0047570">
    <property type="term" value="F:3-oxoadipate enol-lactonase activity"/>
    <property type="evidence" value="ECO:0007669"/>
    <property type="project" value="UniProtKB-EC"/>
</dbReference>
<dbReference type="Proteomes" id="UP000250079">
    <property type="component" value="Chromosome"/>
</dbReference>
<dbReference type="InterPro" id="IPR050266">
    <property type="entry name" value="AB_hydrolase_sf"/>
</dbReference>
<dbReference type="GO" id="GO:0047372">
    <property type="term" value="F:monoacylglycerol lipase activity"/>
    <property type="evidence" value="ECO:0007669"/>
    <property type="project" value="TreeGrafter"/>
</dbReference>
<evidence type="ECO:0000259" key="1">
    <source>
        <dbReference type="Pfam" id="PF00561"/>
    </source>
</evidence>
<dbReference type="PANTHER" id="PTHR43798:SF5">
    <property type="entry name" value="MONOACYLGLYCEROL LIPASE ABHD6"/>
    <property type="match status" value="1"/>
</dbReference>
<dbReference type="RefSeq" id="WP_157735959.1">
    <property type="nucleotide sequence ID" value="NZ_CP018632.1"/>
</dbReference>
<dbReference type="Gene3D" id="3.40.50.1820">
    <property type="entry name" value="alpha/beta hydrolase"/>
    <property type="match status" value="1"/>
</dbReference>
<dbReference type="Pfam" id="PF00561">
    <property type="entry name" value="Abhydrolase_1"/>
    <property type="match status" value="1"/>
</dbReference>
<dbReference type="KEGG" id="gai:IMCC3135_13270"/>
<organism evidence="2 3">
    <name type="scientific">Granulosicoccus antarcticus IMCC3135</name>
    <dbReference type="NCBI Taxonomy" id="1192854"/>
    <lineage>
        <taxon>Bacteria</taxon>
        <taxon>Pseudomonadati</taxon>
        <taxon>Pseudomonadota</taxon>
        <taxon>Gammaproteobacteria</taxon>
        <taxon>Chromatiales</taxon>
        <taxon>Granulosicoccaceae</taxon>
        <taxon>Granulosicoccus</taxon>
    </lineage>
</organism>
<dbReference type="SUPFAM" id="SSF53474">
    <property type="entry name" value="alpha/beta-Hydrolases"/>
    <property type="match status" value="1"/>
</dbReference>
<feature type="domain" description="AB hydrolase-1" evidence="1">
    <location>
        <begin position="24"/>
        <end position="240"/>
    </location>
</feature>
<keyword evidence="3" id="KW-1185">Reference proteome</keyword>
<evidence type="ECO:0000313" key="2">
    <source>
        <dbReference type="EMBL" id="ASJ72739.1"/>
    </source>
</evidence>
<dbReference type="OrthoDB" id="9779853at2"/>
<accession>A0A2Z2NND4</accession>
<dbReference type="EC" id="3.1.1.24" evidence="2"/>
<proteinExistence type="predicted"/>
<reference evidence="2 3" key="1">
    <citation type="submission" date="2016-12" db="EMBL/GenBank/DDBJ databases">
        <authorList>
            <person name="Song W.-J."/>
            <person name="Kurnit D.M."/>
        </authorList>
    </citation>
    <scope>NUCLEOTIDE SEQUENCE [LARGE SCALE GENOMIC DNA]</scope>
    <source>
        <strain evidence="2 3">IMCC3135</strain>
    </source>
</reference>
<dbReference type="AlphaFoldDB" id="A0A2Z2NND4"/>
<dbReference type="InterPro" id="IPR029058">
    <property type="entry name" value="AB_hydrolase_fold"/>
</dbReference>
<dbReference type="InterPro" id="IPR000073">
    <property type="entry name" value="AB_hydrolase_1"/>
</dbReference>
<evidence type="ECO:0000313" key="3">
    <source>
        <dbReference type="Proteomes" id="UP000250079"/>
    </source>
</evidence>